<evidence type="ECO:0000313" key="1">
    <source>
        <dbReference type="EMBL" id="MEA5479328.1"/>
    </source>
</evidence>
<organism evidence="1 2">
    <name type="scientific">Pseudanabaena galeata UHCC 0370</name>
    <dbReference type="NCBI Taxonomy" id="3110310"/>
    <lineage>
        <taxon>Bacteria</taxon>
        <taxon>Bacillati</taxon>
        <taxon>Cyanobacteriota</taxon>
        <taxon>Cyanophyceae</taxon>
        <taxon>Pseudanabaenales</taxon>
        <taxon>Pseudanabaenaceae</taxon>
        <taxon>Pseudanabaena</taxon>
    </lineage>
</organism>
<evidence type="ECO:0000313" key="2">
    <source>
        <dbReference type="Proteomes" id="UP001301388"/>
    </source>
</evidence>
<reference evidence="1 2" key="1">
    <citation type="submission" date="2023-12" db="EMBL/GenBank/DDBJ databases">
        <title>Baltic Sea Cyanobacteria.</title>
        <authorList>
            <person name="Delbaje E."/>
            <person name="Fewer D.P."/>
            <person name="Shishido T.K."/>
        </authorList>
    </citation>
    <scope>NUCLEOTIDE SEQUENCE [LARGE SCALE GENOMIC DNA]</scope>
    <source>
        <strain evidence="1 2">UHCC 0370</strain>
    </source>
</reference>
<evidence type="ECO:0008006" key="3">
    <source>
        <dbReference type="Google" id="ProtNLM"/>
    </source>
</evidence>
<gene>
    <name evidence="1" type="ORF">VB774_17030</name>
</gene>
<name>A0ABU5TMT6_9CYAN</name>
<accession>A0ABU5TMT6</accession>
<keyword evidence="2" id="KW-1185">Reference proteome</keyword>
<proteinExistence type="predicted"/>
<dbReference type="RefSeq" id="WP_281005831.1">
    <property type="nucleotide sequence ID" value="NZ_JAYGIE010000087.1"/>
</dbReference>
<comment type="caution">
    <text evidence="1">The sequence shown here is derived from an EMBL/GenBank/DDBJ whole genome shotgun (WGS) entry which is preliminary data.</text>
</comment>
<dbReference type="Proteomes" id="UP001301388">
    <property type="component" value="Unassembled WGS sequence"/>
</dbReference>
<dbReference type="Gene3D" id="1.20.1220.20">
    <property type="entry name" value="Uncharcterised protein PF01724"/>
    <property type="match status" value="1"/>
</dbReference>
<dbReference type="EMBL" id="JAYGIE010000087">
    <property type="protein sequence ID" value="MEA5479328.1"/>
    <property type="molecule type" value="Genomic_DNA"/>
</dbReference>
<protein>
    <recommendedName>
        <fullName evidence="3">DUF29 domain-containing protein</fullName>
    </recommendedName>
</protein>
<sequence length="60" mass="7112">MSDTLYEFDFYSWAHQQSDLLRQGQFDQAETDLPDENVPEICPFILEEIINQDFCPEPKN</sequence>